<evidence type="ECO:0000313" key="3">
    <source>
        <dbReference type="EMBL" id="SJM93797.1"/>
    </source>
</evidence>
<gene>
    <name evidence="3" type="ORF">CRENPOLYSF1_480008</name>
</gene>
<dbReference type="RefSeq" id="WP_087144016.1">
    <property type="nucleotide sequence ID" value="NZ_FUKI01000124.1"/>
</dbReference>
<reference evidence="4" key="1">
    <citation type="submission" date="2017-02" db="EMBL/GenBank/DDBJ databases">
        <authorList>
            <person name="Daims H."/>
        </authorList>
    </citation>
    <scope>NUCLEOTIDE SEQUENCE [LARGE SCALE GENOMIC DNA]</scope>
</reference>
<sequence length="83" mass="9082">MQQIFASFSASISELKKNPTALLNKADGEVIAILNHNLPTAYLVPAGVYELLLSKLEDYELGEIVNARQAEKPLAIEVTLDNL</sequence>
<dbReference type="NCBIfam" id="TIGR01552">
    <property type="entry name" value="phd_fam"/>
    <property type="match status" value="1"/>
</dbReference>
<dbReference type="OrthoDB" id="5297687at2"/>
<dbReference type="Pfam" id="PF02604">
    <property type="entry name" value="PhdYeFM_antitox"/>
    <property type="match status" value="1"/>
</dbReference>
<dbReference type="InterPro" id="IPR006442">
    <property type="entry name" value="Antitoxin_Phd/YefM"/>
</dbReference>
<organism evidence="3 4">
    <name type="scientific">Crenothrix polyspora</name>
    <dbReference type="NCBI Taxonomy" id="360316"/>
    <lineage>
        <taxon>Bacteria</taxon>
        <taxon>Pseudomonadati</taxon>
        <taxon>Pseudomonadota</taxon>
        <taxon>Gammaproteobacteria</taxon>
        <taxon>Methylococcales</taxon>
        <taxon>Crenotrichaceae</taxon>
        <taxon>Crenothrix</taxon>
    </lineage>
</organism>
<evidence type="ECO:0000256" key="2">
    <source>
        <dbReference type="RuleBase" id="RU362080"/>
    </source>
</evidence>
<name>A0A1R4HC78_9GAMM</name>
<accession>A0A1R4HC78</accession>
<evidence type="ECO:0000256" key="1">
    <source>
        <dbReference type="ARBA" id="ARBA00009981"/>
    </source>
</evidence>
<dbReference type="EMBL" id="FUKI01000124">
    <property type="protein sequence ID" value="SJM93797.1"/>
    <property type="molecule type" value="Genomic_DNA"/>
</dbReference>
<protein>
    <recommendedName>
        <fullName evidence="2">Antitoxin</fullName>
    </recommendedName>
</protein>
<dbReference type="InterPro" id="IPR036165">
    <property type="entry name" value="YefM-like_sf"/>
</dbReference>
<proteinExistence type="inferred from homology"/>
<dbReference type="Proteomes" id="UP000195667">
    <property type="component" value="Unassembled WGS sequence"/>
</dbReference>
<comment type="function">
    <text evidence="2">Antitoxin component of a type II toxin-antitoxin (TA) system.</text>
</comment>
<dbReference type="SUPFAM" id="SSF143120">
    <property type="entry name" value="YefM-like"/>
    <property type="match status" value="1"/>
</dbReference>
<evidence type="ECO:0000313" key="4">
    <source>
        <dbReference type="Proteomes" id="UP000195667"/>
    </source>
</evidence>
<keyword evidence="4" id="KW-1185">Reference proteome</keyword>
<comment type="similarity">
    <text evidence="1 2">Belongs to the phD/YefM antitoxin family.</text>
</comment>
<dbReference type="AlphaFoldDB" id="A0A1R4HC78"/>